<accession>A0A6A5KH84</accession>
<dbReference type="InterPro" id="IPR029058">
    <property type="entry name" value="AB_hydrolase_fold"/>
</dbReference>
<keyword evidence="9" id="KW-1185">Reference proteome</keyword>
<sequence>MALQLFPNTSKSVMLEDGTTYAYISIPASSPSRPTFLLLHGFPSSSFDWRRVIPLLADDGYGVIAPDLLGYGDTDKPTEVAAYSQKRIADHVKELVLKEGIKQVIGVGHDWGSGLLSKVALAHVSLFAGIVFTSVGYVPPGDFDVDQVNARTEQALGYPTFGYWKFFNEDEAGSVIDANQDSFVSLVYPQHAEDWKATMGPLGAAKAMVTSAKVTPLPSWLTEEDVQKHKQIFGKGGLTAPLNWYKSAIRQVDAPYYATFTTEESKCIDVPALVILGEHDYVCVPAFQTQTADAYLRNHRVERLQCGHWIPLEQPAAFSALLKEFAKSSLGA</sequence>
<dbReference type="Pfam" id="PF00561">
    <property type="entry name" value="Abhydrolase_1"/>
    <property type="match status" value="1"/>
</dbReference>
<evidence type="ECO:0000256" key="1">
    <source>
        <dbReference type="ARBA" id="ARBA00004275"/>
    </source>
</evidence>
<evidence type="ECO:0000313" key="9">
    <source>
        <dbReference type="Proteomes" id="UP000800040"/>
    </source>
</evidence>
<gene>
    <name evidence="8" type="ORF">BDW02DRAFT_640597</name>
</gene>
<proteinExistence type="inferred from homology"/>
<dbReference type="PANTHER" id="PTHR43329">
    <property type="entry name" value="EPOXIDE HYDROLASE"/>
    <property type="match status" value="1"/>
</dbReference>
<dbReference type="Gene3D" id="3.40.50.1820">
    <property type="entry name" value="alpha/beta hydrolase"/>
    <property type="match status" value="1"/>
</dbReference>
<dbReference type="Proteomes" id="UP000800040">
    <property type="component" value="Unassembled WGS sequence"/>
</dbReference>
<comment type="similarity">
    <text evidence="2">Belongs to the AB hydrolase superfamily. AKT2 hydrolase family.</text>
</comment>
<protein>
    <submittedName>
        <fullName evidence="8">Putative epoxide hydrolase</fullName>
    </submittedName>
</protein>
<dbReference type="PRINTS" id="PR00412">
    <property type="entry name" value="EPOXHYDRLASE"/>
</dbReference>
<evidence type="ECO:0000313" key="8">
    <source>
        <dbReference type="EMBL" id="KAF1832753.1"/>
    </source>
</evidence>
<feature type="domain" description="AB hydrolase-1" evidence="7">
    <location>
        <begin position="34"/>
        <end position="137"/>
    </location>
</feature>
<evidence type="ECO:0000259" key="7">
    <source>
        <dbReference type="Pfam" id="PF00561"/>
    </source>
</evidence>
<evidence type="ECO:0000256" key="4">
    <source>
        <dbReference type="ARBA" id="ARBA00023026"/>
    </source>
</evidence>
<dbReference type="AlphaFoldDB" id="A0A6A5KH84"/>
<dbReference type="InterPro" id="IPR000639">
    <property type="entry name" value="Epox_hydrolase-like"/>
</dbReference>
<evidence type="ECO:0000256" key="6">
    <source>
        <dbReference type="ARBA" id="ARBA00038334"/>
    </source>
</evidence>
<reference evidence="8" key="1">
    <citation type="submission" date="2020-01" db="EMBL/GenBank/DDBJ databases">
        <authorList>
            <consortium name="DOE Joint Genome Institute"/>
            <person name="Haridas S."/>
            <person name="Albert R."/>
            <person name="Binder M."/>
            <person name="Bloem J."/>
            <person name="Labutti K."/>
            <person name="Salamov A."/>
            <person name="Andreopoulos B."/>
            <person name="Baker S.E."/>
            <person name="Barry K."/>
            <person name="Bills G."/>
            <person name="Bluhm B.H."/>
            <person name="Cannon C."/>
            <person name="Castanera R."/>
            <person name="Culley D.E."/>
            <person name="Daum C."/>
            <person name="Ezra D."/>
            <person name="Gonzalez J.B."/>
            <person name="Henrissat B."/>
            <person name="Kuo A."/>
            <person name="Liang C."/>
            <person name="Lipzen A."/>
            <person name="Lutzoni F."/>
            <person name="Magnuson J."/>
            <person name="Mondo S."/>
            <person name="Nolan M."/>
            <person name="Ohm R."/>
            <person name="Pangilinan J."/>
            <person name="Park H.-J."/>
            <person name="Ramirez L."/>
            <person name="Alfaro M."/>
            <person name="Sun H."/>
            <person name="Tritt A."/>
            <person name="Yoshinaga Y."/>
            <person name="Zwiers L.-H."/>
            <person name="Turgeon B.G."/>
            <person name="Goodwin S.B."/>
            <person name="Spatafora J.W."/>
            <person name="Crous P.W."/>
            <person name="Grigoriev I.V."/>
        </authorList>
    </citation>
    <scope>NUCLEOTIDE SEQUENCE</scope>
    <source>
        <strain evidence="8">P77</strain>
    </source>
</reference>
<name>A0A6A5KH84_9PLEO</name>
<dbReference type="OrthoDB" id="284184at2759"/>
<keyword evidence="4" id="KW-0843">Virulence</keyword>
<dbReference type="GO" id="GO:0016787">
    <property type="term" value="F:hydrolase activity"/>
    <property type="evidence" value="ECO:0007669"/>
    <property type="project" value="UniProtKB-KW"/>
</dbReference>
<comment type="subcellular location">
    <subcellularLocation>
        <location evidence="1">Peroxisome</location>
    </subcellularLocation>
</comment>
<comment type="similarity">
    <text evidence="6">Belongs to the AB hydrolase superfamily. Epoxide hydrolase family.</text>
</comment>
<dbReference type="SUPFAM" id="SSF53474">
    <property type="entry name" value="alpha/beta-Hydrolases"/>
    <property type="match status" value="1"/>
</dbReference>
<keyword evidence="5" id="KW-0576">Peroxisome</keyword>
<organism evidence="8 9">
    <name type="scientific">Decorospora gaudefroyi</name>
    <dbReference type="NCBI Taxonomy" id="184978"/>
    <lineage>
        <taxon>Eukaryota</taxon>
        <taxon>Fungi</taxon>
        <taxon>Dikarya</taxon>
        <taxon>Ascomycota</taxon>
        <taxon>Pezizomycotina</taxon>
        <taxon>Dothideomycetes</taxon>
        <taxon>Pleosporomycetidae</taxon>
        <taxon>Pleosporales</taxon>
        <taxon>Pleosporineae</taxon>
        <taxon>Pleosporaceae</taxon>
        <taxon>Decorospora</taxon>
    </lineage>
</organism>
<evidence type="ECO:0000256" key="5">
    <source>
        <dbReference type="ARBA" id="ARBA00023140"/>
    </source>
</evidence>
<keyword evidence="3 8" id="KW-0378">Hydrolase</keyword>
<evidence type="ECO:0000256" key="3">
    <source>
        <dbReference type="ARBA" id="ARBA00022801"/>
    </source>
</evidence>
<evidence type="ECO:0000256" key="2">
    <source>
        <dbReference type="ARBA" id="ARBA00005668"/>
    </source>
</evidence>
<dbReference type="InterPro" id="IPR000073">
    <property type="entry name" value="AB_hydrolase_1"/>
</dbReference>
<dbReference type="EMBL" id="ML975332">
    <property type="protein sequence ID" value="KAF1832753.1"/>
    <property type="molecule type" value="Genomic_DNA"/>
</dbReference>
<dbReference type="GO" id="GO:0005777">
    <property type="term" value="C:peroxisome"/>
    <property type="evidence" value="ECO:0007669"/>
    <property type="project" value="UniProtKB-SubCell"/>
</dbReference>